<evidence type="ECO:0000313" key="12">
    <source>
        <dbReference type="Proteomes" id="UP000799767"/>
    </source>
</evidence>
<keyword evidence="9" id="KW-0067">ATP-binding</keyword>
<keyword evidence="12" id="KW-1185">Reference proteome</keyword>
<dbReference type="Gene3D" id="3.40.50.300">
    <property type="entry name" value="P-loop containing nucleotide triphosphate hydrolases"/>
    <property type="match status" value="1"/>
</dbReference>
<dbReference type="GO" id="GO:0005524">
    <property type="term" value="F:ATP binding"/>
    <property type="evidence" value="ECO:0007669"/>
    <property type="project" value="UniProtKB-KW"/>
</dbReference>
<keyword evidence="5" id="KW-0808">Transferase</keyword>
<protein>
    <recommendedName>
        <fullName evidence="4">Thymidylate kinase</fullName>
        <ecNumber evidence="3">2.7.4.9</ecNumber>
    </recommendedName>
</protein>
<evidence type="ECO:0000259" key="10">
    <source>
        <dbReference type="Pfam" id="PF02223"/>
    </source>
</evidence>
<comment type="similarity">
    <text evidence="2">Belongs to the thymidylate kinase family.</text>
</comment>
<keyword evidence="6" id="KW-0545">Nucleotide biosynthesis</keyword>
<evidence type="ECO:0000256" key="9">
    <source>
        <dbReference type="ARBA" id="ARBA00022840"/>
    </source>
</evidence>
<evidence type="ECO:0000256" key="2">
    <source>
        <dbReference type="ARBA" id="ARBA00009776"/>
    </source>
</evidence>
<dbReference type="PANTHER" id="PTHR10344">
    <property type="entry name" value="THYMIDYLATE KINASE"/>
    <property type="match status" value="1"/>
</dbReference>
<dbReference type="InterPro" id="IPR018095">
    <property type="entry name" value="Thymidylate_kin_CS"/>
</dbReference>
<dbReference type="NCBIfam" id="TIGR00041">
    <property type="entry name" value="DTMP_kinase"/>
    <property type="match status" value="1"/>
</dbReference>
<keyword evidence="8 11" id="KW-0418">Kinase</keyword>
<dbReference type="FunFam" id="3.40.50.300:FF:000679">
    <property type="entry name" value="Thymidylate kinase"/>
    <property type="match status" value="1"/>
</dbReference>
<dbReference type="InterPro" id="IPR018094">
    <property type="entry name" value="Thymidylate_kinase"/>
</dbReference>
<dbReference type="InterPro" id="IPR039430">
    <property type="entry name" value="Thymidylate_kin-like_dom"/>
</dbReference>
<evidence type="ECO:0000256" key="8">
    <source>
        <dbReference type="ARBA" id="ARBA00022777"/>
    </source>
</evidence>
<evidence type="ECO:0000256" key="6">
    <source>
        <dbReference type="ARBA" id="ARBA00022727"/>
    </source>
</evidence>
<evidence type="ECO:0000313" key="11">
    <source>
        <dbReference type="EMBL" id="KAF2483527.1"/>
    </source>
</evidence>
<dbReference type="CDD" id="cd01672">
    <property type="entry name" value="TMPK"/>
    <property type="match status" value="1"/>
</dbReference>
<feature type="domain" description="Thymidylate kinase-like" evidence="10">
    <location>
        <begin position="11"/>
        <end position="195"/>
    </location>
</feature>
<organism evidence="11 12">
    <name type="scientific">Neohortaea acidophila</name>
    <dbReference type="NCBI Taxonomy" id="245834"/>
    <lineage>
        <taxon>Eukaryota</taxon>
        <taxon>Fungi</taxon>
        <taxon>Dikarya</taxon>
        <taxon>Ascomycota</taxon>
        <taxon>Pezizomycotina</taxon>
        <taxon>Dothideomycetes</taxon>
        <taxon>Dothideomycetidae</taxon>
        <taxon>Mycosphaerellales</taxon>
        <taxon>Teratosphaeriaceae</taxon>
        <taxon>Neohortaea</taxon>
    </lineage>
</organism>
<dbReference type="PROSITE" id="PS01331">
    <property type="entry name" value="THYMIDYLATE_KINASE"/>
    <property type="match status" value="1"/>
</dbReference>
<evidence type="ECO:0000256" key="4">
    <source>
        <dbReference type="ARBA" id="ARBA00017144"/>
    </source>
</evidence>
<dbReference type="GO" id="GO:0006235">
    <property type="term" value="P:dTTP biosynthetic process"/>
    <property type="evidence" value="ECO:0007669"/>
    <property type="project" value="TreeGrafter"/>
</dbReference>
<dbReference type="HAMAP" id="MF_00165">
    <property type="entry name" value="Thymidylate_kinase"/>
    <property type="match status" value="1"/>
</dbReference>
<sequence>MGTQRGALVVFEGLDRSGKSTQCQRLVDVLRANGEEVHHMRFPNRSSPIGQMINSYLSGQAQQDDHAIHLLFSANRWESVRELEERINAGATVIVDRYYYSGCVYSAAKHIPSMDLEWCRSPDVGLPRPDVCIFLDISAEEQAKRGGFGEERYEKRELQDRVRECYHEMRKHPDEHADMVIVDAGRGMEEVEQEIAEVVRRVRKNVEGGESRLRTVQRW</sequence>
<name>A0A6A6PW55_9PEZI</name>
<gene>
    <name evidence="11" type="ORF">BDY17DRAFT_324252</name>
</gene>
<evidence type="ECO:0000256" key="3">
    <source>
        <dbReference type="ARBA" id="ARBA00012980"/>
    </source>
</evidence>
<dbReference type="GO" id="GO:0004550">
    <property type="term" value="F:nucleoside diphosphate kinase activity"/>
    <property type="evidence" value="ECO:0007669"/>
    <property type="project" value="TreeGrafter"/>
</dbReference>
<dbReference type="InterPro" id="IPR027417">
    <property type="entry name" value="P-loop_NTPase"/>
</dbReference>
<dbReference type="Pfam" id="PF02223">
    <property type="entry name" value="Thymidylate_kin"/>
    <property type="match status" value="1"/>
</dbReference>
<dbReference type="EC" id="2.7.4.9" evidence="3"/>
<dbReference type="Proteomes" id="UP000799767">
    <property type="component" value="Unassembled WGS sequence"/>
</dbReference>
<comment type="pathway">
    <text evidence="1">Pyrimidine metabolism; dTTP biosynthesis.</text>
</comment>
<accession>A0A6A6PW55</accession>
<dbReference type="GO" id="GO:0004798">
    <property type="term" value="F:dTMP kinase activity"/>
    <property type="evidence" value="ECO:0007669"/>
    <property type="project" value="UniProtKB-EC"/>
</dbReference>
<dbReference type="OrthoDB" id="425602at2759"/>
<dbReference type="EMBL" id="MU001635">
    <property type="protein sequence ID" value="KAF2483527.1"/>
    <property type="molecule type" value="Genomic_DNA"/>
</dbReference>
<dbReference type="SUPFAM" id="SSF52540">
    <property type="entry name" value="P-loop containing nucleoside triphosphate hydrolases"/>
    <property type="match status" value="1"/>
</dbReference>
<dbReference type="GO" id="GO:0005634">
    <property type="term" value="C:nucleus"/>
    <property type="evidence" value="ECO:0007669"/>
    <property type="project" value="TreeGrafter"/>
</dbReference>
<dbReference type="RefSeq" id="XP_033590097.1">
    <property type="nucleotide sequence ID" value="XM_033737157.1"/>
</dbReference>
<dbReference type="GO" id="GO:0005829">
    <property type="term" value="C:cytosol"/>
    <property type="evidence" value="ECO:0007669"/>
    <property type="project" value="TreeGrafter"/>
</dbReference>
<dbReference type="AlphaFoldDB" id="A0A6A6PW55"/>
<evidence type="ECO:0000256" key="5">
    <source>
        <dbReference type="ARBA" id="ARBA00022679"/>
    </source>
</evidence>
<dbReference type="GeneID" id="54478159"/>
<reference evidence="11" key="1">
    <citation type="journal article" date="2020" name="Stud. Mycol.">
        <title>101 Dothideomycetes genomes: a test case for predicting lifestyles and emergence of pathogens.</title>
        <authorList>
            <person name="Haridas S."/>
            <person name="Albert R."/>
            <person name="Binder M."/>
            <person name="Bloem J."/>
            <person name="Labutti K."/>
            <person name="Salamov A."/>
            <person name="Andreopoulos B."/>
            <person name="Baker S."/>
            <person name="Barry K."/>
            <person name="Bills G."/>
            <person name="Bluhm B."/>
            <person name="Cannon C."/>
            <person name="Castanera R."/>
            <person name="Culley D."/>
            <person name="Daum C."/>
            <person name="Ezra D."/>
            <person name="Gonzalez J."/>
            <person name="Henrissat B."/>
            <person name="Kuo A."/>
            <person name="Liang C."/>
            <person name="Lipzen A."/>
            <person name="Lutzoni F."/>
            <person name="Magnuson J."/>
            <person name="Mondo S."/>
            <person name="Nolan M."/>
            <person name="Ohm R."/>
            <person name="Pangilinan J."/>
            <person name="Park H.-J."/>
            <person name="Ramirez L."/>
            <person name="Alfaro M."/>
            <person name="Sun H."/>
            <person name="Tritt A."/>
            <person name="Yoshinaga Y."/>
            <person name="Zwiers L.-H."/>
            <person name="Turgeon B."/>
            <person name="Goodwin S."/>
            <person name="Spatafora J."/>
            <person name="Crous P."/>
            <person name="Grigoriev I."/>
        </authorList>
    </citation>
    <scope>NUCLEOTIDE SEQUENCE</scope>
    <source>
        <strain evidence="11">CBS 113389</strain>
    </source>
</reference>
<dbReference type="GO" id="GO:0006233">
    <property type="term" value="P:dTDP biosynthetic process"/>
    <property type="evidence" value="ECO:0007669"/>
    <property type="project" value="InterPro"/>
</dbReference>
<keyword evidence="7" id="KW-0547">Nucleotide-binding</keyword>
<evidence type="ECO:0000256" key="7">
    <source>
        <dbReference type="ARBA" id="ARBA00022741"/>
    </source>
</evidence>
<proteinExistence type="inferred from homology"/>
<dbReference type="GO" id="GO:0006227">
    <property type="term" value="P:dUDP biosynthetic process"/>
    <property type="evidence" value="ECO:0007669"/>
    <property type="project" value="TreeGrafter"/>
</dbReference>
<dbReference type="PANTHER" id="PTHR10344:SF1">
    <property type="entry name" value="THYMIDYLATE KINASE"/>
    <property type="match status" value="1"/>
</dbReference>
<evidence type="ECO:0000256" key="1">
    <source>
        <dbReference type="ARBA" id="ARBA00004992"/>
    </source>
</evidence>